<reference evidence="3 4" key="1">
    <citation type="submission" date="2016-06" db="EMBL/GenBank/DDBJ databases">
        <authorList>
            <person name="Kjaerup R.B."/>
            <person name="Dalgaard T.S."/>
            <person name="Juul-Madsen H.R."/>
        </authorList>
    </citation>
    <scope>NUCLEOTIDE SEQUENCE [LARGE SCALE GENOMIC DNA]</scope>
</reference>
<feature type="signal peptide" evidence="2">
    <location>
        <begin position="1"/>
        <end position="23"/>
    </location>
</feature>
<evidence type="ECO:0000256" key="2">
    <source>
        <dbReference type="SAM" id="SignalP"/>
    </source>
</evidence>
<evidence type="ECO:0000313" key="3">
    <source>
        <dbReference type="EMBL" id="SMQ56391.1"/>
    </source>
</evidence>
<proteinExistence type="predicted"/>
<dbReference type="AlphaFoldDB" id="A0A1X7SAC2"/>
<dbReference type="Proteomes" id="UP000215127">
    <property type="component" value="Chromosome 16"/>
</dbReference>
<feature type="chain" id="PRO_5012824126" evidence="2">
    <location>
        <begin position="24"/>
        <end position="233"/>
    </location>
</feature>
<evidence type="ECO:0000256" key="1">
    <source>
        <dbReference type="SAM" id="MobiDB-lite"/>
    </source>
</evidence>
<feature type="compositionally biased region" description="Polar residues" evidence="1">
    <location>
        <begin position="26"/>
        <end position="38"/>
    </location>
</feature>
<feature type="region of interest" description="Disordered" evidence="1">
    <location>
        <begin position="26"/>
        <end position="66"/>
    </location>
</feature>
<keyword evidence="4" id="KW-1185">Reference proteome</keyword>
<organism evidence="3 4">
    <name type="scientific">Zymoseptoria tritici (strain ST99CH_3D7)</name>
    <dbReference type="NCBI Taxonomy" id="1276538"/>
    <lineage>
        <taxon>Eukaryota</taxon>
        <taxon>Fungi</taxon>
        <taxon>Dikarya</taxon>
        <taxon>Ascomycota</taxon>
        <taxon>Pezizomycotina</taxon>
        <taxon>Dothideomycetes</taxon>
        <taxon>Dothideomycetidae</taxon>
        <taxon>Mycosphaerellales</taxon>
        <taxon>Mycosphaerellaceae</taxon>
        <taxon>Zymoseptoria</taxon>
    </lineage>
</organism>
<gene>
    <name evidence="3" type="ORF">ZT3D7_G11546</name>
</gene>
<keyword evidence="2" id="KW-0732">Signal</keyword>
<feature type="compositionally biased region" description="Basic residues" evidence="1">
    <location>
        <begin position="41"/>
        <end position="50"/>
    </location>
</feature>
<protein>
    <submittedName>
        <fullName evidence="3">Uncharacterized protein</fullName>
    </submittedName>
</protein>
<dbReference type="EMBL" id="LT853705">
    <property type="protein sequence ID" value="SMQ56391.1"/>
    <property type="molecule type" value="Genomic_DNA"/>
</dbReference>
<name>A0A1X7SAC2_ZYMT9</name>
<accession>A0A1X7SAC2</accession>
<dbReference type="STRING" id="1276538.A0A1X7SAC2"/>
<sequence>MHIYFSFLLTSTITLLLIRNCDIKGSSSGPTRTESSNVPKHGYHQQRNAKHLPNSRAPRANPPPGSKRLQEELFFRVKWPAPQTADDSEIEVNPINPLLLSQKHRIGIHSVDIEVQHYRKDKLNFFGFLDIHLIFDPIDHMKELEESDWEGSWRKMLIVQPRSIKYDRWQLSHQFAVGSRWTTSAGRGGWHDAYTMDGLVRELLERVEELKAWPWGDCDTNVRPADADTWEHL</sequence>
<evidence type="ECO:0000313" key="4">
    <source>
        <dbReference type="Proteomes" id="UP000215127"/>
    </source>
</evidence>